<feature type="region of interest" description="Disordered" evidence="2">
    <location>
        <begin position="1"/>
        <end position="49"/>
    </location>
</feature>
<dbReference type="CDD" id="cd00143">
    <property type="entry name" value="PP2Cc"/>
    <property type="match status" value="1"/>
</dbReference>
<dbReference type="SUPFAM" id="SSF81606">
    <property type="entry name" value="PP2C-like"/>
    <property type="match status" value="1"/>
</dbReference>
<dbReference type="GeneTree" id="ENSGT00390000017863"/>
<reference evidence="4" key="2">
    <citation type="submission" date="2025-09" db="UniProtKB">
        <authorList>
            <consortium name="Ensembl"/>
        </authorList>
    </citation>
    <scope>IDENTIFICATION</scope>
</reference>
<dbReference type="Gene3D" id="3.60.40.10">
    <property type="entry name" value="PPM-type phosphatase domain"/>
    <property type="match status" value="1"/>
</dbReference>
<feature type="domain" description="PPM-type phosphatase" evidence="3">
    <location>
        <begin position="174"/>
        <end position="584"/>
    </location>
</feature>
<evidence type="ECO:0000313" key="5">
    <source>
        <dbReference type="Proteomes" id="UP000694381"/>
    </source>
</evidence>
<protein>
    <recommendedName>
        <fullName evidence="3">PPM-type phosphatase domain-containing protein</fullName>
    </recommendedName>
</protein>
<proteinExistence type="inferred from homology"/>
<feature type="region of interest" description="Disordered" evidence="2">
    <location>
        <begin position="522"/>
        <end position="541"/>
    </location>
</feature>
<name>A0A8C6QT25_NANGA</name>
<dbReference type="InterPro" id="IPR036457">
    <property type="entry name" value="PPM-type-like_dom_sf"/>
</dbReference>
<reference evidence="4" key="1">
    <citation type="submission" date="2025-08" db="UniProtKB">
        <authorList>
            <consortium name="Ensembl"/>
        </authorList>
    </citation>
    <scope>IDENTIFICATION</scope>
</reference>
<dbReference type="GO" id="GO:0004722">
    <property type="term" value="F:protein serine/threonine phosphatase activity"/>
    <property type="evidence" value="ECO:0007669"/>
    <property type="project" value="InterPro"/>
</dbReference>
<dbReference type="PANTHER" id="PTHR13832">
    <property type="entry name" value="PROTEIN PHOSPHATASE 2C"/>
    <property type="match status" value="1"/>
</dbReference>
<dbReference type="PANTHER" id="PTHR13832:SF837">
    <property type="entry name" value="PROTEIN PHOSPHATASE 2C-LIKE DOMAIN-CONTAINING PROTEIN 1"/>
    <property type="match status" value="1"/>
</dbReference>
<evidence type="ECO:0000256" key="2">
    <source>
        <dbReference type="SAM" id="MobiDB-lite"/>
    </source>
</evidence>
<accession>A0A8C6QT25</accession>
<dbReference type="Proteomes" id="UP000694381">
    <property type="component" value="Unassembled WGS sequence"/>
</dbReference>
<keyword evidence="5" id="KW-1185">Reference proteome</keyword>
<dbReference type="OMA" id="NFYEGAA"/>
<evidence type="ECO:0000313" key="4">
    <source>
        <dbReference type="Ensembl" id="ENSNGAP00000006555.1"/>
    </source>
</evidence>
<dbReference type="InterPro" id="IPR001932">
    <property type="entry name" value="PPM-type_phosphatase-like_dom"/>
</dbReference>
<dbReference type="AlphaFoldDB" id="A0A8C6QT25"/>
<evidence type="ECO:0000259" key="3">
    <source>
        <dbReference type="PROSITE" id="PS51746"/>
    </source>
</evidence>
<dbReference type="Ensembl" id="ENSNGAT00000011738.1">
    <property type="protein sequence ID" value="ENSNGAP00000006555.1"/>
    <property type="gene ID" value="ENSNGAG00000009769.1"/>
</dbReference>
<feature type="compositionally biased region" description="Basic and acidic residues" evidence="2">
    <location>
        <begin position="531"/>
        <end position="541"/>
    </location>
</feature>
<sequence>PNWPGTYYVDQDGTDLTDLPSDEALTKRGGKGTRRAPRTRGHPGAAEEPGCQQVLTFPCSLCREELQPAGCFLHKREHGALGVLGLRGLGRERPRPSAVLAQRQRAVSRLLASFPTEPALRSIDAAFELLRRTQGPAWRRVFGTGDPTPPFSPGVRHPLVKGAAVCGSARSTRKAGTSHTFAVAGDFGQKPDVCFLGLFDGHRGRAAADLVSRELPTLLLHQLSALDASFRLTAEQRRLVRAFRTVFREDYEALEDAFSRARRPGAHGRAHEDVHRAFAKAFWRMDRLLRLGRDEVSRVRWSGCSAVACILEGGVAHPCGCEERTGNGAQDIDPPRCTSEIVSGVLHVANVGNVQAVLCRNGKGFCLTKEHTTRNSEERRRVLQSGAVITSTETYGLLEGHNITTRGLGFHGNLRLKKFIIPAPQTISVPIDDLCQFLILATNGLWEVLDKEEATALVITLFQVYKDACASDMDNKSLSSEEPCSPSDSNIHVLFQYKQSEERTSAMEITKKVPESVHVERLPPEVTSNPGDKRDTNRFSRIDGAQGSENSFYEGVSEYVSRALVNAALEGGSRDNITVMVVFLSGSEYQLLT</sequence>
<gene>
    <name evidence="4" type="primary">Pp2d1</name>
</gene>
<dbReference type="Pfam" id="PF00481">
    <property type="entry name" value="PP2C"/>
    <property type="match status" value="1"/>
</dbReference>
<feature type="compositionally biased region" description="Basic residues" evidence="2">
    <location>
        <begin position="28"/>
        <end position="41"/>
    </location>
</feature>
<dbReference type="PROSITE" id="PS51746">
    <property type="entry name" value="PPM_2"/>
    <property type="match status" value="1"/>
</dbReference>
<organism evidence="4 5">
    <name type="scientific">Nannospalax galili</name>
    <name type="common">Northern Israeli blind subterranean mole rat</name>
    <name type="synonym">Spalax galili</name>
    <dbReference type="NCBI Taxonomy" id="1026970"/>
    <lineage>
        <taxon>Eukaryota</taxon>
        <taxon>Metazoa</taxon>
        <taxon>Chordata</taxon>
        <taxon>Craniata</taxon>
        <taxon>Vertebrata</taxon>
        <taxon>Euteleostomi</taxon>
        <taxon>Mammalia</taxon>
        <taxon>Eutheria</taxon>
        <taxon>Euarchontoglires</taxon>
        <taxon>Glires</taxon>
        <taxon>Rodentia</taxon>
        <taxon>Myomorpha</taxon>
        <taxon>Muroidea</taxon>
        <taxon>Spalacidae</taxon>
        <taxon>Spalacinae</taxon>
        <taxon>Nannospalax</taxon>
    </lineage>
</organism>
<dbReference type="InterPro" id="IPR015655">
    <property type="entry name" value="PP2C"/>
</dbReference>
<dbReference type="SMART" id="SM00332">
    <property type="entry name" value="PP2Cc"/>
    <property type="match status" value="1"/>
</dbReference>
<comment type="similarity">
    <text evidence="1">Belongs to the PP2C family.</text>
</comment>
<evidence type="ECO:0000256" key="1">
    <source>
        <dbReference type="ARBA" id="ARBA00006702"/>
    </source>
</evidence>